<dbReference type="EMBL" id="LDTB01000008">
    <property type="protein sequence ID" value="KTT75343.1"/>
    <property type="molecule type" value="Genomic_DNA"/>
</dbReference>
<sequence length="133" mass="14749">MTGDIASPYYNSEPYIPETLSELMDFVVPMMGNAPHFKDESGYLPDRSIDTEFYGLVEGFGKVRDKIGEDQYAAAIDIAARMKALFLEAADEDDPKTMQGILLIHDLIDIIDAARARRVASKLTDEEGRVTGD</sequence>
<evidence type="ECO:0000313" key="2">
    <source>
        <dbReference type="Proteomes" id="UP000074310"/>
    </source>
</evidence>
<dbReference type="RefSeq" id="WP_058754590.1">
    <property type="nucleotide sequence ID" value="NZ_LDTB01000008.1"/>
</dbReference>
<protein>
    <submittedName>
        <fullName evidence="1">Uncharacterized protein</fullName>
    </submittedName>
</protein>
<dbReference type="OrthoDB" id="8462079at2"/>
<gene>
    <name evidence="1" type="ORF">NS334_03600</name>
</gene>
<reference evidence="1 2" key="1">
    <citation type="journal article" date="2016" name="Front. Microbiol.">
        <title>Genomic Resource of Rice Seed Associated Bacteria.</title>
        <authorList>
            <person name="Midha S."/>
            <person name="Bansal K."/>
            <person name="Sharma S."/>
            <person name="Kumar N."/>
            <person name="Patil P.P."/>
            <person name="Chaudhry V."/>
            <person name="Patil P.B."/>
        </authorList>
    </citation>
    <scope>NUCLEOTIDE SEQUENCE [LARGE SCALE GENOMIC DNA]</scope>
    <source>
        <strain evidence="1 2">NS334</strain>
    </source>
</reference>
<comment type="caution">
    <text evidence="1">The sequence shown here is derived from an EMBL/GenBank/DDBJ whole genome shotgun (WGS) entry which is preliminary data.</text>
</comment>
<name>A0A147I883_9SPHN</name>
<accession>A0A147I883</accession>
<organism evidence="1 2">
    <name type="scientific">Sphingomonas endophytica</name>
    <dbReference type="NCBI Taxonomy" id="869719"/>
    <lineage>
        <taxon>Bacteria</taxon>
        <taxon>Pseudomonadati</taxon>
        <taxon>Pseudomonadota</taxon>
        <taxon>Alphaproteobacteria</taxon>
        <taxon>Sphingomonadales</taxon>
        <taxon>Sphingomonadaceae</taxon>
        <taxon>Sphingomonas</taxon>
    </lineage>
</organism>
<dbReference type="AlphaFoldDB" id="A0A147I883"/>
<keyword evidence="2" id="KW-1185">Reference proteome</keyword>
<dbReference type="PATRIC" id="fig|869719.3.peg.3436"/>
<proteinExistence type="predicted"/>
<evidence type="ECO:0000313" key="1">
    <source>
        <dbReference type="EMBL" id="KTT75343.1"/>
    </source>
</evidence>
<dbReference type="Proteomes" id="UP000074310">
    <property type="component" value="Unassembled WGS sequence"/>
</dbReference>